<dbReference type="Pfam" id="PF09339">
    <property type="entry name" value="HTH_IclR"/>
    <property type="match status" value="1"/>
</dbReference>
<dbReference type="GO" id="GO:0003700">
    <property type="term" value="F:DNA-binding transcription factor activity"/>
    <property type="evidence" value="ECO:0007669"/>
    <property type="project" value="TreeGrafter"/>
</dbReference>
<dbReference type="GO" id="GO:0045892">
    <property type="term" value="P:negative regulation of DNA-templated transcription"/>
    <property type="evidence" value="ECO:0007669"/>
    <property type="project" value="TreeGrafter"/>
</dbReference>
<dbReference type="EMBL" id="CP102480">
    <property type="protein sequence ID" value="UUX49334.1"/>
    <property type="molecule type" value="Genomic_DNA"/>
</dbReference>
<dbReference type="PROSITE" id="PS51078">
    <property type="entry name" value="ICLR_ED"/>
    <property type="match status" value="1"/>
</dbReference>
<dbReference type="KEGG" id="naci:NUH88_18280"/>
<dbReference type="Gene3D" id="3.30.450.40">
    <property type="match status" value="1"/>
</dbReference>
<sequence>MPLRTPEKAEPAPMEIADKDISLTFAKGMEVLEAFENAAAPLTIPDLARSTGINRSVTRRLVLTLVRLGYLTETGQRAYAPSPKVLRLASGYLKERQFGRTVQPVMAAFSKRLGDAISLAVRDGTEAIYVAYSPGDPALITSGFGIGSRLPLSATAIGRALLAFCEEDAAEEILAHAQPPFTQKTITDPEAIRAELAAIRERGYALVTGEYEPGVTSIAVPVLGAGAVAKAALGIVGPTARFEETGICDQKAATLRDCAETLESFV</sequence>
<evidence type="ECO:0000259" key="4">
    <source>
        <dbReference type="PROSITE" id="PS51077"/>
    </source>
</evidence>
<feature type="domain" description="HTH iclR-type" evidence="4">
    <location>
        <begin position="22"/>
        <end position="83"/>
    </location>
</feature>
<dbReference type="InterPro" id="IPR029016">
    <property type="entry name" value="GAF-like_dom_sf"/>
</dbReference>
<organism evidence="6 7">
    <name type="scientific">Nisaea acidiphila</name>
    <dbReference type="NCBI Taxonomy" id="1862145"/>
    <lineage>
        <taxon>Bacteria</taxon>
        <taxon>Pseudomonadati</taxon>
        <taxon>Pseudomonadota</taxon>
        <taxon>Alphaproteobacteria</taxon>
        <taxon>Rhodospirillales</taxon>
        <taxon>Thalassobaculaceae</taxon>
        <taxon>Nisaea</taxon>
    </lineage>
</organism>
<dbReference type="PROSITE" id="PS51077">
    <property type="entry name" value="HTH_ICLR"/>
    <property type="match status" value="1"/>
</dbReference>
<dbReference type="PANTHER" id="PTHR30136">
    <property type="entry name" value="HELIX-TURN-HELIX TRANSCRIPTIONAL REGULATOR, ICLR FAMILY"/>
    <property type="match status" value="1"/>
</dbReference>
<evidence type="ECO:0000256" key="1">
    <source>
        <dbReference type="ARBA" id="ARBA00023015"/>
    </source>
</evidence>
<keyword evidence="1" id="KW-0805">Transcription regulation</keyword>
<gene>
    <name evidence="6" type="ORF">NUH88_18280</name>
</gene>
<dbReference type="SMART" id="SM00346">
    <property type="entry name" value="HTH_ICLR"/>
    <property type="match status" value="1"/>
</dbReference>
<dbReference type="SUPFAM" id="SSF55781">
    <property type="entry name" value="GAF domain-like"/>
    <property type="match status" value="1"/>
</dbReference>
<dbReference type="InterPro" id="IPR005471">
    <property type="entry name" value="Tscrpt_reg_IclR_N"/>
</dbReference>
<dbReference type="AlphaFoldDB" id="A0A9J7AQ90"/>
<dbReference type="InterPro" id="IPR036388">
    <property type="entry name" value="WH-like_DNA-bd_sf"/>
</dbReference>
<accession>A0A9J7AQ90</accession>
<dbReference type="InterPro" id="IPR050707">
    <property type="entry name" value="HTH_MetabolicPath_Reg"/>
</dbReference>
<dbReference type="Proteomes" id="UP001060336">
    <property type="component" value="Chromosome"/>
</dbReference>
<dbReference type="PANTHER" id="PTHR30136:SF35">
    <property type="entry name" value="HTH-TYPE TRANSCRIPTIONAL REGULATOR RV1719"/>
    <property type="match status" value="1"/>
</dbReference>
<keyword evidence="2" id="KW-0238">DNA-binding</keyword>
<dbReference type="SUPFAM" id="SSF46785">
    <property type="entry name" value="Winged helix' DNA-binding domain"/>
    <property type="match status" value="1"/>
</dbReference>
<protein>
    <submittedName>
        <fullName evidence="6">IclR family transcriptional regulator</fullName>
    </submittedName>
</protein>
<evidence type="ECO:0000256" key="3">
    <source>
        <dbReference type="ARBA" id="ARBA00023163"/>
    </source>
</evidence>
<evidence type="ECO:0000256" key="2">
    <source>
        <dbReference type="ARBA" id="ARBA00023125"/>
    </source>
</evidence>
<dbReference type="InterPro" id="IPR036390">
    <property type="entry name" value="WH_DNA-bd_sf"/>
</dbReference>
<keyword evidence="7" id="KW-1185">Reference proteome</keyword>
<evidence type="ECO:0000259" key="5">
    <source>
        <dbReference type="PROSITE" id="PS51078"/>
    </source>
</evidence>
<feature type="domain" description="IclR-ED" evidence="5">
    <location>
        <begin position="84"/>
        <end position="266"/>
    </location>
</feature>
<reference evidence="6" key="1">
    <citation type="submission" date="2022-08" db="EMBL/GenBank/DDBJ databases">
        <title>Nisaea acidiphila sp. nov., isolated from a marine algal debris and emended description of the genus Nisaea Urios et al. 2008.</title>
        <authorList>
            <person name="Kwon K."/>
        </authorList>
    </citation>
    <scope>NUCLEOTIDE SEQUENCE</scope>
    <source>
        <strain evidence="6">MEBiC11861</strain>
    </source>
</reference>
<evidence type="ECO:0000313" key="7">
    <source>
        <dbReference type="Proteomes" id="UP001060336"/>
    </source>
</evidence>
<dbReference type="Pfam" id="PF01614">
    <property type="entry name" value="IclR_C"/>
    <property type="match status" value="1"/>
</dbReference>
<name>A0A9J7AQ90_9PROT</name>
<keyword evidence="3" id="KW-0804">Transcription</keyword>
<evidence type="ECO:0000313" key="6">
    <source>
        <dbReference type="EMBL" id="UUX49334.1"/>
    </source>
</evidence>
<dbReference type="RefSeq" id="WP_257767912.1">
    <property type="nucleotide sequence ID" value="NZ_CP102480.1"/>
</dbReference>
<dbReference type="InterPro" id="IPR014757">
    <property type="entry name" value="Tscrpt_reg_IclR_C"/>
</dbReference>
<dbReference type="GO" id="GO:0003677">
    <property type="term" value="F:DNA binding"/>
    <property type="evidence" value="ECO:0007669"/>
    <property type="project" value="UniProtKB-KW"/>
</dbReference>
<dbReference type="Gene3D" id="1.10.10.10">
    <property type="entry name" value="Winged helix-like DNA-binding domain superfamily/Winged helix DNA-binding domain"/>
    <property type="match status" value="1"/>
</dbReference>
<proteinExistence type="predicted"/>